<keyword evidence="2" id="KW-0472">Membrane</keyword>
<evidence type="ECO:0000256" key="1">
    <source>
        <dbReference type="SAM" id="MobiDB-lite"/>
    </source>
</evidence>
<evidence type="ECO:0000313" key="4">
    <source>
        <dbReference type="Proteomes" id="UP001373714"/>
    </source>
</evidence>
<organism evidence="3 4">
    <name type="scientific">Orbilia blumenaviensis</name>
    <dbReference type="NCBI Taxonomy" id="1796055"/>
    <lineage>
        <taxon>Eukaryota</taxon>
        <taxon>Fungi</taxon>
        <taxon>Dikarya</taxon>
        <taxon>Ascomycota</taxon>
        <taxon>Pezizomycotina</taxon>
        <taxon>Orbiliomycetes</taxon>
        <taxon>Orbiliales</taxon>
        <taxon>Orbiliaceae</taxon>
        <taxon>Orbilia</taxon>
    </lineage>
</organism>
<reference evidence="3 4" key="1">
    <citation type="submission" date="2019-10" db="EMBL/GenBank/DDBJ databases">
        <authorList>
            <person name="Palmer J.M."/>
        </authorList>
    </citation>
    <scope>NUCLEOTIDE SEQUENCE [LARGE SCALE GENOMIC DNA]</scope>
    <source>
        <strain evidence="3 4">TWF730</strain>
    </source>
</reference>
<feature type="transmembrane region" description="Helical" evidence="2">
    <location>
        <begin position="126"/>
        <end position="145"/>
    </location>
</feature>
<gene>
    <name evidence="3" type="ORF">TWF730_004034</name>
</gene>
<feature type="transmembrane region" description="Helical" evidence="2">
    <location>
        <begin position="21"/>
        <end position="44"/>
    </location>
</feature>
<evidence type="ECO:0000256" key="2">
    <source>
        <dbReference type="SAM" id="Phobius"/>
    </source>
</evidence>
<feature type="region of interest" description="Disordered" evidence="1">
    <location>
        <begin position="180"/>
        <end position="231"/>
    </location>
</feature>
<keyword evidence="2" id="KW-0812">Transmembrane</keyword>
<accession>A0AAV9U1L7</accession>
<feature type="transmembrane region" description="Helical" evidence="2">
    <location>
        <begin position="56"/>
        <end position="75"/>
    </location>
</feature>
<dbReference type="EMBL" id="JAVHNS010000016">
    <property type="protein sequence ID" value="KAK6333852.1"/>
    <property type="molecule type" value="Genomic_DNA"/>
</dbReference>
<feature type="compositionally biased region" description="Low complexity" evidence="1">
    <location>
        <begin position="215"/>
        <end position="231"/>
    </location>
</feature>
<dbReference type="AlphaFoldDB" id="A0AAV9U1L7"/>
<evidence type="ECO:0000313" key="3">
    <source>
        <dbReference type="EMBL" id="KAK6333852.1"/>
    </source>
</evidence>
<comment type="caution">
    <text evidence="3">The sequence shown here is derived from an EMBL/GenBank/DDBJ whole genome shotgun (WGS) entry which is preliminary data.</text>
</comment>
<keyword evidence="2" id="KW-1133">Transmembrane helix</keyword>
<feature type="compositionally biased region" description="Basic and acidic residues" evidence="1">
    <location>
        <begin position="180"/>
        <end position="192"/>
    </location>
</feature>
<protein>
    <submittedName>
        <fullName evidence="3">Uncharacterized protein</fullName>
    </submittedName>
</protein>
<dbReference type="Proteomes" id="UP001373714">
    <property type="component" value="Unassembled WGS sequence"/>
</dbReference>
<proteinExistence type="predicted"/>
<feature type="transmembrane region" description="Helical" evidence="2">
    <location>
        <begin position="96"/>
        <end position="120"/>
    </location>
</feature>
<sequence>MHFAIHKLPPSSHPSHRRVQTYYISYTFLLCTLQLYILFAIIYHGRLLDMPFDPTFVFHIFLTWITTVANIGRFVEHVRMKDFAEYMACVREGKAVGGFNGVFAGIWFLPYIMLPFAIFGDFRYQGLTWLIPLPMISGFILSRWLHRRLDATYHTGEYAKLASDEEDVLINRGVYREHEEGDGLPAYEERDSSSTPPPPSIAATTTIPLLPPPSSSTSVGGATGTTAEGSV</sequence>
<name>A0AAV9U1L7_9PEZI</name>
<keyword evidence="4" id="KW-1185">Reference proteome</keyword>